<evidence type="ECO:0000256" key="3">
    <source>
        <dbReference type="ARBA" id="ARBA00022989"/>
    </source>
</evidence>
<dbReference type="Pfam" id="PF02466">
    <property type="entry name" value="Tim17"/>
    <property type="match status" value="1"/>
</dbReference>
<dbReference type="Proteomes" id="UP000268093">
    <property type="component" value="Unassembled WGS sequence"/>
</dbReference>
<keyword evidence="6" id="KW-1185">Reference proteome</keyword>
<keyword evidence="3" id="KW-1133">Transmembrane helix</keyword>
<dbReference type="EMBL" id="RBNI01001306">
    <property type="protein sequence ID" value="RUP50604.1"/>
    <property type="molecule type" value="Genomic_DNA"/>
</dbReference>
<dbReference type="GO" id="GO:0005744">
    <property type="term" value="C:TIM23 mitochondrial import inner membrane translocase complex"/>
    <property type="evidence" value="ECO:0007669"/>
    <property type="project" value="TreeGrafter"/>
</dbReference>
<sequence>MVAKDRNGRQSKANLARCDWGGVSHDFNVIMKSFLFVIYTFSSPRLPNPRLLVPPIPCATNMAFASDNSDDRYPATHANTSNTFAPDKVSDFINDLTFDPIRLHPMAGQGGIDFLQVDDQSPTPLPGTGRTALPSRGWSDDLCYGTGTTYLAGLTLGGAWGLAEGVRKGSAAPNFKIRVNGMLNSITRRGPFVGNSVGVVAMLYNGTNSIIGHYRGKHDSLNSIAAGALSGALFKSTAGARAAGSTAAVCATLAGVWSLGKEYIFS</sequence>
<dbReference type="InterPro" id="IPR045238">
    <property type="entry name" value="Tim23-like"/>
</dbReference>
<dbReference type="AlphaFoldDB" id="A0A433DIC6"/>
<dbReference type="GO" id="GO:0030150">
    <property type="term" value="P:protein import into mitochondrial matrix"/>
    <property type="evidence" value="ECO:0007669"/>
    <property type="project" value="TreeGrafter"/>
</dbReference>
<proteinExistence type="predicted"/>
<evidence type="ECO:0000256" key="1">
    <source>
        <dbReference type="ARBA" id="ARBA00004141"/>
    </source>
</evidence>
<evidence type="ECO:0000313" key="6">
    <source>
        <dbReference type="Proteomes" id="UP000268093"/>
    </source>
</evidence>
<name>A0A433DIC6_9FUNG</name>
<dbReference type="PANTHER" id="PTHR15371:SF0">
    <property type="entry name" value="SD19278P"/>
    <property type="match status" value="1"/>
</dbReference>
<accession>A0A433DIC6</accession>
<reference evidence="5 6" key="1">
    <citation type="journal article" date="2018" name="New Phytol.">
        <title>Phylogenomics of Endogonaceae and evolution of mycorrhizas within Mucoromycota.</title>
        <authorList>
            <person name="Chang Y."/>
            <person name="Desiro A."/>
            <person name="Na H."/>
            <person name="Sandor L."/>
            <person name="Lipzen A."/>
            <person name="Clum A."/>
            <person name="Barry K."/>
            <person name="Grigoriev I.V."/>
            <person name="Martin F.M."/>
            <person name="Stajich J.E."/>
            <person name="Smith M.E."/>
            <person name="Bonito G."/>
            <person name="Spatafora J.W."/>
        </authorList>
    </citation>
    <scope>NUCLEOTIDE SEQUENCE [LARGE SCALE GENOMIC DNA]</scope>
    <source>
        <strain evidence="5 6">GMNB39</strain>
    </source>
</reference>
<protein>
    <recommendedName>
        <fullName evidence="7">Tim17/Tim22/Tim23/Pmp24 family-domain-containing protein</fullName>
    </recommendedName>
</protein>
<keyword evidence="4" id="KW-0472">Membrane</keyword>
<keyword evidence="2" id="KW-0812">Transmembrane</keyword>
<evidence type="ECO:0000256" key="2">
    <source>
        <dbReference type="ARBA" id="ARBA00022692"/>
    </source>
</evidence>
<evidence type="ECO:0008006" key="7">
    <source>
        <dbReference type="Google" id="ProtNLM"/>
    </source>
</evidence>
<dbReference type="PANTHER" id="PTHR15371">
    <property type="entry name" value="TIM23"/>
    <property type="match status" value="1"/>
</dbReference>
<comment type="caution">
    <text evidence="5">The sequence shown here is derived from an EMBL/GenBank/DDBJ whole genome shotgun (WGS) entry which is preliminary data.</text>
</comment>
<comment type="subcellular location">
    <subcellularLocation>
        <location evidence="1">Membrane</location>
        <topology evidence="1">Multi-pass membrane protein</topology>
    </subcellularLocation>
</comment>
<evidence type="ECO:0000256" key="4">
    <source>
        <dbReference type="ARBA" id="ARBA00023136"/>
    </source>
</evidence>
<gene>
    <name evidence="5" type="ORF">BC936DRAFT_138413</name>
</gene>
<dbReference type="OrthoDB" id="159299at2759"/>
<organism evidence="5 6">
    <name type="scientific">Jimgerdemannia flammicorona</name>
    <dbReference type="NCBI Taxonomy" id="994334"/>
    <lineage>
        <taxon>Eukaryota</taxon>
        <taxon>Fungi</taxon>
        <taxon>Fungi incertae sedis</taxon>
        <taxon>Mucoromycota</taxon>
        <taxon>Mucoromycotina</taxon>
        <taxon>Endogonomycetes</taxon>
        <taxon>Endogonales</taxon>
        <taxon>Endogonaceae</taxon>
        <taxon>Jimgerdemannia</taxon>
    </lineage>
</organism>
<evidence type="ECO:0000313" key="5">
    <source>
        <dbReference type="EMBL" id="RUP50604.1"/>
    </source>
</evidence>
<dbReference type="GO" id="GO:0008320">
    <property type="term" value="F:protein transmembrane transporter activity"/>
    <property type="evidence" value="ECO:0007669"/>
    <property type="project" value="TreeGrafter"/>
</dbReference>